<keyword evidence="5 12" id="KW-0812">Transmembrane</keyword>
<dbReference type="OrthoDB" id="9781261at2"/>
<dbReference type="PROSITE" id="PS50857">
    <property type="entry name" value="COX2_CUA"/>
    <property type="match status" value="1"/>
</dbReference>
<protein>
    <recommendedName>
        <fullName evidence="3">cytochrome-c oxidase</fullName>
        <ecNumber evidence="3">7.1.1.9</ecNumber>
    </recommendedName>
</protein>
<evidence type="ECO:0000256" key="2">
    <source>
        <dbReference type="ARBA" id="ARBA00007866"/>
    </source>
</evidence>
<evidence type="ECO:0000256" key="9">
    <source>
        <dbReference type="ARBA" id="ARBA00022989"/>
    </source>
</evidence>
<keyword evidence="6" id="KW-0479">Metal-binding</keyword>
<dbReference type="KEGG" id="msv:Mesil_2345"/>
<sequence length="271" mass="30117">MQALAVALTLVAMIVATIFLTVAKVWWFAPLASNWGSLDTLIVITFAVTGLALVGVNLFIAYSVYYHRAQKGRKAVFFVDNPRLEWGLIAATTVGIVVLLGPGLYYYAQLIRPPQNHMVVEVLTQQWLWSYRYPGKDGILGPASIKRFTPANQFGLDPQAPASQDDIPVLGGPLALPVGQPVLLRMRSNDVLHSFYVPEFRVKWDVVPGMVTELWFTPTKTGEFQVICAELCGVGHYSMVGKVVVMEPDAFQKWLSERPTVAQIFSLQVRH</sequence>
<evidence type="ECO:0000256" key="7">
    <source>
        <dbReference type="ARBA" id="ARBA00022967"/>
    </source>
</evidence>
<feature type="transmembrane region" description="Helical" evidence="12">
    <location>
        <begin position="86"/>
        <end position="108"/>
    </location>
</feature>
<accession>D7BA69</accession>
<dbReference type="GO" id="GO:0005507">
    <property type="term" value="F:copper ion binding"/>
    <property type="evidence" value="ECO:0007669"/>
    <property type="project" value="InterPro"/>
</dbReference>
<dbReference type="EMBL" id="CP002042">
    <property type="protein sequence ID" value="ADH64204.1"/>
    <property type="molecule type" value="Genomic_DNA"/>
</dbReference>
<dbReference type="GO" id="GO:0016020">
    <property type="term" value="C:membrane"/>
    <property type="evidence" value="ECO:0007669"/>
    <property type="project" value="UniProtKB-SubCell"/>
</dbReference>
<dbReference type="PANTHER" id="PTHR22888">
    <property type="entry name" value="CYTOCHROME C OXIDASE, SUBUNIT II"/>
    <property type="match status" value="1"/>
</dbReference>
<dbReference type="GO" id="GO:0004129">
    <property type="term" value="F:cytochrome-c oxidase activity"/>
    <property type="evidence" value="ECO:0007669"/>
    <property type="project" value="UniProtKB-EC"/>
</dbReference>
<comment type="subcellular location">
    <subcellularLocation>
        <location evidence="1">Membrane</location>
        <topology evidence="1">Multi-pass membrane protein</topology>
    </subcellularLocation>
</comment>
<evidence type="ECO:0000256" key="6">
    <source>
        <dbReference type="ARBA" id="ARBA00022723"/>
    </source>
</evidence>
<dbReference type="EC" id="7.1.1.9" evidence="3"/>
<gene>
    <name evidence="14" type="ordered locus">Mesil_2345</name>
</gene>
<dbReference type="GO" id="GO:0042773">
    <property type="term" value="P:ATP synthesis coupled electron transport"/>
    <property type="evidence" value="ECO:0007669"/>
    <property type="project" value="TreeGrafter"/>
</dbReference>
<dbReference type="RefSeq" id="WP_013158748.1">
    <property type="nucleotide sequence ID" value="NC_014212.1"/>
</dbReference>
<proteinExistence type="inferred from homology"/>
<evidence type="ECO:0000256" key="3">
    <source>
        <dbReference type="ARBA" id="ARBA00012949"/>
    </source>
</evidence>
<keyword evidence="7" id="KW-1278">Translocase</keyword>
<evidence type="ECO:0000313" key="14">
    <source>
        <dbReference type="EMBL" id="ADH64204.1"/>
    </source>
</evidence>
<reference evidence="14 15" key="1">
    <citation type="journal article" date="2010" name="Stand. Genomic Sci.">
        <title>Complete genome sequence of Meiothermus silvanus type strain (VI-R2).</title>
        <authorList>
            <person name="Sikorski J."/>
            <person name="Tindall B.J."/>
            <person name="Lowry S."/>
            <person name="Lucas S."/>
            <person name="Nolan M."/>
            <person name="Copeland A."/>
            <person name="Glavina Del Rio T."/>
            <person name="Tice H."/>
            <person name="Cheng J.F."/>
            <person name="Han C."/>
            <person name="Pitluck S."/>
            <person name="Liolios K."/>
            <person name="Ivanova N."/>
            <person name="Mavromatis K."/>
            <person name="Mikhailova N."/>
            <person name="Pati A."/>
            <person name="Goodwin L."/>
            <person name="Chen A."/>
            <person name="Palaniappan K."/>
            <person name="Land M."/>
            <person name="Hauser L."/>
            <person name="Chang Y.J."/>
            <person name="Jeffries C.D."/>
            <person name="Rohde M."/>
            <person name="Goker M."/>
            <person name="Woyke T."/>
            <person name="Bristow J."/>
            <person name="Eisen J.A."/>
            <person name="Markowitz V."/>
            <person name="Hugenholtz P."/>
            <person name="Kyrpides N.C."/>
            <person name="Klenk H.P."/>
            <person name="Lapidus A."/>
        </authorList>
    </citation>
    <scope>NUCLEOTIDE SEQUENCE [LARGE SCALE GENOMIC DNA]</scope>
    <source>
        <strain evidence="15">ATCC 700542 / DSM 9946 / VI-R2</strain>
    </source>
</reference>
<evidence type="ECO:0000256" key="10">
    <source>
        <dbReference type="ARBA" id="ARBA00023008"/>
    </source>
</evidence>
<keyword evidence="9 12" id="KW-1133">Transmembrane helix</keyword>
<dbReference type="eggNOG" id="COG1622">
    <property type="taxonomic scope" value="Bacteria"/>
</dbReference>
<dbReference type="PROSITE" id="PS00078">
    <property type="entry name" value="COX2"/>
    <property type="match status" value="1"/>
</dbReference>
<feature type="transmembrane region" description="Helical" evidence="12">
    <location>
        <begin position="41"/>
        <end position="65"/>
    </location>
</feature>
<feature type="domain" description="Cytochrome oxidase subunit II copper A binding" evidence="13">
    <location>
        <begin position="115"/>
        <end position="257"/>
    </location>
</feature>
<dbReference type="HOGENOM" id="CLU_036876_4_0_0"/>
<evidence type="ECO:0000256" key="12">
    <source>
        <dbReference type="SAM" id="Phobius"/>
    </source>
</evidence>
<dbReference type="InterPro" id="IPR008972">
    <property type="entry name" value="Cupredoxin"/>
</dbReference>
<keyword evidence="10" id="KW-0186">Copper</keyword>
<dbReference type="Proteomes" id="UP000001916">
    <property type="component" value="Chromosome"/>
</dbReference>
<dbReference type="InterPro" id="IPR036257">
    <property type="entry name" value="Cyt_c_oxidase_su2_TM_sf"/>
</dbReference>
<dbReference type="Gene3D" id="2.60.40.420">
    <property type="entry name" value="Cupredoxins - blue copper proteins"/>
    <property type="match status" value="1"/>
</dbReference>
<evidence type="ECO:0000313" key="15">
    <source>
        <dbReference type="Proteomes" id="UP000001916"/>
    </source>
</evidence>
<evidence type="ECO:0000256" key="8">
    <source>
        <dbReference type="ARBA" id="ARBA00022982"/>
    </source>
</evidence>
<dbReference type="CDD" id="cd13919">
    <property type="entry name" value="CuRO_HCO_II_like_5"/>
    <property type="match status" value="1"/>
</dbReference>
<dbReference type="Pfam" id="PF00116">
    <property type="entry name" value="COX2"/>
    <property type="match status" value="1"/>
</dbReference>
<dbReference type="InterPro" id="IPR001505">
    <property type="entry name" value="Copper_CuA"/>
</dbReference>
<dbReference type="PANTHER" id="PTHR22888:SF9">
    <property type="entry name" value="CYTOCHROME C OXIDASE SUBUNIT 2"/>
    <property type="match status" value="1"/>
</dbReference>
<dbReference type="InterPro" id="IPR045187">
    <property type="entry name" value="CcO_II"/>
</dbReference>
<feature type="transmembrane region" description="Helical" evidence="12">
    <location>
        <begin position="7"/>
        <end position="29"/>
    </location>
</feature>
<dbReference type="PRINTS" id="PR01166">
    <property type="entry name" value="CYCOXIDASEII"/>
</dbReference>
<organism evidence="14 15">
    <name type="scientific">Allomeiothermus silvanus (strain ATCC 700542 / DSM 9946 / NBRC 106475 / NCIMB 13440 / VI-R2)</name>
    <name type="common">Thermus silvanus</name>
    <dbReference type="NCBI Taxonomy" id="526227"/>
    <lineage>
        <taxon>Bacteria</taxon>
        <taxon>Thermotogati</taxon>
        <taxon>Deinococcota</taxon>
        <taxon>Deinococci</taxon>
        <taxon>Thermales</taxon>
        <taxon>Thermaceae</taxon>
        <taxon>Allomeiothermus</taxon>
    </lineage>
</organism>
<keyword evidence="4" id="KW-0813">Transport</keyword>
<keyword evidence="11 12" id="KW-0472">Membrane</keyword>
<keyword evidence="8" id="KW-0249">Electron transport</keyword>
<evidence type="ECO:0000256" key="5">
    <source>
        <dbReference type="ARBA" id="ARBA00022692"/>
    </source>
</evidence>
<comment type="similarity">
    <text evidence="2">Belongs to the cytochrome c oxidase subunit 2 family.</text>
</comment>
<dbReference type="AlphaFoldDB" id="D7BA69"/>
<evidence type="ECO:0000256" key="1">
    <source>
        <dbReference type="ARBA" id="ARBA00004141"/>
    </source>
</evidence>
<dbReference type="STRING" id="526227.Mesil_2345"/>
<dbReference type="InterPro" id="IPR002429">
    <property type="entry name" value="CcO_II-like_C"/>
</dbReference>
<keyword evidence="15" id="KW-1185">Reference proteome</keyword>
<evidence type="ECO:0000259" key="13">
    <source>
        <dbReference type="PROSITE" id="PS50857"/>
    </source>
</evidence>
<dbReference type="SUPFAM" id="SSF49503">
    <property type="entry name" value="Cupredoxins"/>
    <property type="match status" value="1"/>
</dbReference>
<evidence type="ECO:0000256" key="11">
    <source>
        <dbReference type="ARBA" id="ARBA00023136"/>
    </source>
</evidence>
<dbReference type="Gene3D" id="1.10.287.90">
    <property type="match status" value="1"/>
</dbReference>
<name>D7BA69_ALLS1</name>
<evidence type="ECO:0000256" key="4">
    <source>
        <dbReference type="ARBA" id="ARBA00022448"/>
    </source>
</evidence>